<dbReference type="Proteomes" id="UP001178281">
    <property type="component" value="Unassembled WGS sequence"/>
</dbReference>
<dbReference type="InterPro" id="IPR028081">
    <property type="entry name" value="Leu-bd"/>
</dbReference>
<evidence type="ECO:0000313" key="5">
    <source>
        <dbReference type="Proteomes" id="UP001178281"/>
    </source>
</evidence>
<gene>
    <name evidence="4" type="ORF">Q7X28_16045</name>
</gene>
<feature type="domain" description="Leucine-binding protein" evidence="3">
    <location>
        <begin position="4"/>
        <end position="338"/>
    </location>
</feature>
<dbReference type="RefSeq" id="WP_305112065.1">
    <property type="nucleotide sequence ID" value="NZ_BAAAII010000001.1"/>
</dbReference>
<comment type="similarity">
    <text evidence="1">Belongs to the leucine-binding protein family.</text>
</comment>
<dbReference type="Pfam" id="PF13458">
    <property type="entry name" value="Peripla_BP_6"/>
    <property type="match status" value="1"/>
</dbReference>
<organism evidence="4 5">
    <name type="scientific">Tsukamurella strandjordii</name>
    <dbReference type="NCBI Taxonomy" id="147577"/>
    <lineage>
        <taxon>Bacteria</taxon>
        <taxon>Bacillati</taxon>
        <taxon>Actinomycetota</taxon>
        <taxon>Actinomycetes</taxon>
        <taxon>Mycobacteriales</taxon>
        <taxon>Tsukamurellaceae</taxon>
        <taxon>Tsukamurella</taxon>
    </lineage>
</organism>
<accession>A0AA90NBH4</accession>
<dbReference type="AlphaFoldDB" id="A0AA90NBH4"/>
<dbReference type="SUPFAM" id="SSF53822">
    <property type="entry name" value="Periplasmic binding protein-like I"/>
    <property type="match status" value="1"/>
</dbReference>
<dbReference type="CDD" id="cd06358">
    <property type="entry name" value="PBP1_NHase"/>
    <property type="match status" value="1"/>
</dbReference>
<sequence length="348" mass="37666">MSEFTVGLLYPQRGSAGLFGPSCLACSTLAADEINDRGGVLGRELKLRPIDSAAGVRRVSGEVDQLIATGEIDAIVGWHTSDVRQAISSRLDLRVPYVYTALYEGGEATDGVFLTGETPDQQIEPALHWLRRERGVTDWYVIGSDYLWARNSAHECLRFAAEQRLRVRRTRFVPVGTEDFADVMTDIARSGANGVLMLLLGQDAVAFNRAFAETGLAAVATRFSPLMDEHMLMASGAEATDDLFASAGYFGSMVTPASMDFGAHYFSRFGADACAPTSMGESCFEGMMLLESLLRSAGSADVRAVLSGAPQVRYDGARGNIALSNRHAEQTMYLARAEGCDFDVIEQL</sequence>
<proteinExistence type="inferred from homology"/>
<evidence type="ECO:0000256" key="1">
    <source>
        <dbReference type="ARBA" id="ARBA00010062"/>
    </source>
</evidence>
<dbReference type="Gene3D" id="3.40.50.2300">
    <property type="match status" value="2"/>
</dbReference>
<name>A0AA90NBH4_9ACTN</name>
<dbReference type="EMBL" id="JAUTIX010000006">
    <property type="protein sequence ID" value="MDP0399437.1"/>
    <property type="molecule type" value="Genomic_DNA"/>
</dbReference>
<dbReference type="PANTHER" id="PTHR47628:SF1">
    <property type="entry name" value="ALIPHATIC AMIDASE EXPRESSION-REGULATING PROTEIN"/>
    <property type="match status" value="1"/>
</dbReference>
<protein>
    <submittedName>
        <fullName evidence="4">Substrate-binding domain-containing protein</fullName>
    </submittedName>
</protein>
<dbReference type="PANTHER" id="PTHR47628">
    <property type="match status" value="1"/>
</dbReference>
<reference evidence="4" key="1">
    <citation type="submission" date="2023-08" db="EMBL/GenBank/DDBJ databases">
        <title>The draft genome of Tsukamurella strandjordii strain 050030.</title>
        <authorList>
            <person name="Zhao F."/>
            <person name="Feng Y."/>
            <person name="Zong Z."/>
        </authorList>
    </citation>
    <scope>NUCLEOTIDE SEQUENCE</scope>
    <source>
        <strain evidence="4">050030</strain>
    </source>
</reference>
<evidence type="ECO:0000256" key="2">
    <source>
        <dbReference type="ARBA" id="ARBA00022729"/>
    </source>
</evidence>
<evidence type="ECO:0000259" key="3">
    <source>
        <dbReference type="Pfam" id="PF13458"/>
    </source>
</evidence>
<comment type="caution">
    <text evidence="4">The sequence shown here is derived from an EMBL/GenBank/DDBJ whole genome shotgun (WGS) entry which is preliminary data.</text>
</comment>
<evidence type="ECO:0000313" key="4">
    <source>
        <dbReference type="EMBL" id="MDP0399437.1"/>
    </source>
</evidence>
<keyword evidence="2" id="KW-0732">Signal</keyword>
<keyword evidence="5" id="KW-1185">Reference proteome</keyword>
<dbReference type="InterPro" id="IPR028082">
    <property type="entry name" value="Peripla_BP_I"/>
</dbReference>